<gene>
    <name evidence="1" type="ORF">HSR122_2678</name>
</gene>
<dbReference type="AlphaFoldDB" id="A0A897NBM1"/>
<organism evidence="1 2">
    <name type="scientific">Halapricum desulfuricans</name>
    <dbReference type="NCBI Taxonomy" id="2841257"/>
    <lineage>
        <taxon>Archaea</taxon>
        <taxon>Methanobacteriati</taxon>
        <taxon>Methanobacteriota</taxon>
        <taxon>Stenosarchaea group</taxon>
        <taxon>Halobacteria</taxon>
        <taxon>Halobacteriales</taxon>
        <taxon>Haloarculaceae</taxon>
        <taxon>Halapricum</taxon>
    </lineage>
</organism>
<keyword evidence="2" id="KW-1185">Reference proteome</keyword>
<dbReference type="Proteomes" id="UP000662973">
    <property type="component" value="Chromosome"/>
</dbReference>
<dbReference type="KEGG" id="hds:HSR122_2678"/>
<proteinExistence type="predicted"/>
<evidence type="ECO:0000313" key="2">
    <source>
        <dbReference type="Proteomes" id="UP000662973"/>
    </source>
</evidence>
<protein>
    <submittedName>
        <fullName evidence="1">Uncharacterized protein</fullName>
    </submittedName>
</protein>
<name>A0A897NBM1_9EURY</name>
<reference evidence="1 2" key="1">
    <citation type="submission" date="2020-11" db="EMBL/GenBank/DDBJ databases">
        <title>Carbohydrate-dependent, anaerobic sulfur respiration: A novel catabolism in halophilic archaea.</title>
        <authorList>
            <person name="Sorokin D.Y."/>
            <person name="Messina E."/>
            <person name="Smedile F."/>
            <person name="La Cono V."/>
            <person name="Hallsworth J.E."/>
            <person name="Yakimov M.M."/>
        </authorList>
    </citation>
    <scope>NUCLEOTIDE SEQUENCE [LARGE SCALE GENOMIC DNA]</scope>
    <source>
        <strain evidence="1 2">HSR12-2</strain>
    </source>
</reference>
<dbReference type="EMBL" id="CP064788">
    <property type="protein sequence ID" value="QSG10052.1"/>
    <property type="molecule type" value="Genomic_DNA"/>
</dbReference>
<sequence length="73" mass="8333">MIITIYCGNIIVGSTPISYSDIDNRGRYVRKRPANDRLERALDNPITGFTSASDDRFYVKRRVSTHQLSNTIL</sequence>
<evidence type="ECO:0000313" key="1">
    <source>
        <dbReference type="EMBL" id="QSG10052.1"/>
    </source>
</evidence>
<accession>A0A897NBM1</accession>